<evidence type="ECO:0000313" key="2">
    <source>
        <dbReference type="Proteomes" id="UP001321473"/>
    </source>
</evidence>
<sequence length="183" mass="21508">MKDDLFYNFVPNLTPERWKIVLRDYGARLREDEHVVFLSDSISFLYAFFNMWKKYGEERMHVLLSWCTVQVAAWFANQELLVNFYDTEQKVELVHCAFCFSKTFVVTGDALLHRFSETTLPADLRPQARALILYVRQSPHGRLLRWKFYDENLTVLHDWNSTSVALQYFEVPGGEDYDGSSGT</sequence>
<accession>A0AAQ4EAI0</accession>
<keyword evidence="2" id="KW-1185">Reference proteome</keyword>
<feature type="non-terminal residue" evidence="1">
    <location>
        <position position="183"/>
    </location>
</feature>
<protein>
    <submittedName>
        <fullName evidence="1">Uncharacterized protein</fullName>
    </submittedName>
</protein>
<name>A0AAQ4EAI0_AMBAM</name>
<reference evidence="1 2" key="1">
    <citation type="journal article" date="2023" name="Arcadia Sci">
        <title>De novo assembly of a long-read Amblyomma americanum tick genome.</title>
        <authorList>
            <person name="Chou S."/>
            <person name="Poskanzer K.E."/>
            <person name="Rollins M."/>
            <person name="Thuy-Boun P.S."/>
        </authorList>
    </citation>
    <scope>NUCLEOTIDE SEQUENCE [LARGE SCALE GENOMIC DNA]</scope>
    <source>
        <strain evidence="1">F_SG_1</strain>
        <tissue evidence="1">Salivary glands</tissue>
    </source>
</reference>
<dbReference type="EMBL" id="JARKHS020019306">
    <property type="protein sequence ID" value="KAK8771787.1"/>
    <property type="molecule type" value="Genomic_DNA"/>
</dbReference>
<evidence type="ECO:0000313" key="1">
    <source>
        <dbReference type="EMBL" id="KAK8771787.1"/>
    </source>
</evidence>
<dbReference type="Proteomes" id="UP001321473">
    <property type="component" value="Unassembled WGS sequence"/>
</dbReference>
<comment type="caution">
    <text evidence="1">The sequence shown here is derived from an EMBL/GenBank/DDBJ whole genome shotgun (WGS) entry which is preliminary data.</text>
</comment>
<proteinExistence type="predicted"/>
<gene>
    <name evidence="1" type="ORF">V5799_024969</name>
</gene>
<dbReference type="AlphaFoldDB" id="A0AAQ4EAI0"/>
<organism evidence="1 2">
    <name type="scientific">Amblyomma americanum</name>
    <name type="common">Lone star tick</name>
    <dbReference type="NCBI Taxonomy" id="6943"/>
    <lineage>
        <taxon>Eukaryota</taxon>
        <taxon>Metazoa</taxon>
        <taxon>Ecdysozoa</taxon>
        <taxon>Arthropoda</taxon>
        <taxon>Chelicerata</taxon>
        <taxon>Arachnida</taxon>
        <taxon>Acari</taxon>
        <taxon>Parasitiformes</taxon>
        <taxon>Ixodida</taxon>
        <taxon>Ixodoidea</taxon>
        <taxon>Ixodidae</taxon>
        <taxon>Amblyomminae</taxon>
        <taxon>Amblyomma</taxon>
    </lineage>
</organism>